<dbReference type="InterPro" id="IPR032675">
    <property type="entry name" value="LRR_dom_sf"/>
</dbReference>
<dbReference type="SMART" id="SM00365">
    <property type="entry name" value="LRR_SD22"/>
    <property type="match status" value="8"/>
</dbReference>
<dbReference type="SMART" id="SM00369">
    <property type="entry name" value="LRR_TYP"/>
    <property type="match status" value="6"/>
</dbReference>
<dbReference type="FunFam" id="3.80.10.10:FF:000233">
    <property type="entry name" value="Leucine-rich repeat receptor-like protein kinase TDR"/>
    <property type="match status" value="1"/>
</dbReference>
<dbReference type="PRINTS" id="PR00019">
    <property type="entry name" value="LEURICHRPT"/>
</dbReference>
<evidence type="ECO:0000256" key="9">
    <source>
        <dbReference type="ARBA" id="ARBA00023136"/>
    </source>
</evidence>
<protein>
    <submittedName>
        <fullName evidence="14">Uncharacterized protein</fullName>
    </submittedName>
</protein>
<dbReference type="Pfam" id="PF00560">
    <property type="entry name" value="LRR_1"/>
    <property type="match status" value="11"/>
</dbReference>
<dbReference type="FunFam" id="3.80.10.10:FF:000095">
    <property type="entry name" value="LRR receptor-like serine/threonine-protein kinase GSO1"/>
    <property type="match status" value="1"/>
</dbReference>
<dbReference type="InterPro" id="IPR046956">
    <property type="entry name" value="RLP23-like"/>
</dbReference>
<keyword evidence="11" id="KW-0325">Glycoprotein</keyword>
<dbReference type="InterPro" id="IPR003591">
    <property type="entry name" value="Leu-rich_rpt_typical-subtyp"/>
</dbReference>
<evidence type="ECO:0000256" key="4">
    <source>
        <dbReference type="ARBA" id="ARBA00022614"/>
    </source>
</evidence>
<feature type="signal peptide" evidence="13">
    <location>
        <begin position="1"/>
        <end position="21"/>
    </location>
</feature>
<evidence type="ECO:0000256" key="13">
    <source>
        <dbReference type="SAM" id="SignalP"/>
    </source>
</evidence>
<dbReference type="SUPFAM" id="SSF52047">
    <property type="entry name" value="RNI-like"/>
    <property type="match status" value="1"/>
</dbReference>
<dbReference type="Gene3D" id="3.80.10.10">
    <property type="entry name" value="Ribonuclease Inhibitor"/>
    <property type="match status" value="2"/>
</dbReference>
<comment type="subcellular location">
    <subcellularLocation>
        <location evidence="1">Cell membrane</location>
        <topology evidence="1">Single-pass type I membrane protein</topology>
    </subcellularLocation>
</comment>
<dbReference type="PANTHER" id="PTHR48061:SF46">
    <property type="entry name" value="LEUCINE-RICH REPEAT-CONTAINING N-TERMINAL PLANT-TYPE DOMAIN-CONTAINING PROTEIN"/>
    <property type="match status" value="1"/>
</dbReference>
<name>A0A2N9E459_FAGSY</name>
<dbReference type="EMBL" id="OIVN01000071">
    <property type="protein sequence ID" value="SPC73716.1"/>
    <property type="molecule type" value="Genomic_DNA"/>
</dbReference>
<evidence type="ECO:0000256" key="3">
    <source>
        <dbReference type="ARBA" id="ARBA00022475"/>
    </source>
</evidence>
<accession>A0A2N9E459</accession>
<proteinExistence type="inferred from homology"/>
<keyword evidence="8 12" id="KW-1133">Transmembrane helix</keyword>
<keyword evidence="4" id="KW-0433">Leucine-rich repeat</keyword>
<sequence length="820" mass="91647">MLLSVVMELVLILIQRWNLGGRALIAARGMGLRVIELRVPLELSHLSQLASLDLSKNDGVSLKTSVLNRLVQNLTKLRELHLDQVNMSSVSLSSLMNLSSSFTSLTLSDCFLCGRLPDHIFRLPNLRELSLARNPELTCFFPMVNWSQPLRLLDVSSTIHSGELPKSMGKLNLLEHLILNECKFNGSIPAWLGNLTQLTFLDLSSNNFGGEIPSSVKNLKALSYLDLKLNQYLSGKLPMWLGNLTRVTKLFLGNNSFTGQIPSSLSNLKDLTYLGLRYNNFGGRIPDLLTNLTKLTHAWLSYNQLTGQICEFQLGNSLEFLMLNGNKLYGSIPKSISNLVNLQYLDISSNDLSGIVEIDKPTKFNELQGLDLSYNSMLLSIKNRLPWKNLLYIDLRKNLLQGKLPVPPSSSEIFFISENNLTGNIPSMICNASSLRVLDISHNRLGGTVPQCLGNFSNDLVVMDLRMNNFHGTIPDTFVKENQLTTLVFNGNQLEGQLPKSLVNCTKLEVLDLGNNKIIDFFPSWLESLPELKVLILKSNRFHGPIGNHKSSGEFFTKLRILDLSHNEFSGLLPRNYFQNLNAMMTSEGENLQYLGESNYYQDSVVVTQKGSEIELQRILNIFTTIDLSSNKFEGKIPEVLGRLTILRLLNLSHNGLTGHIPLSLANLSALESIDLSSNKLTGEIPMQLTSLTFLAMLNLSQNQLIGPIPQGKQFDTFENDSYYGNLGLCGLPLSIKCRTDASPLPSPSIFQEDNDSMFASGFGWKAVLMGYGCGFVFGLAMGYVFWFKTEKPQWLVRFFDGGNGKTGWPNNQRPRRRRS</sequence>
<evidence type="ECO:0000313" key="14">
    <source>
        <dbReference type="EMBL" id="SPC73716.1"/>
    </source>
</evidence>
<evidence type="ECO:0000256" key="8">
    <source>
        <dbReference type="ARBA" id="ARBA00022989"/>
    </source>
</evidence>
<dbReference type="GO" id="GO:0005886">
    <property type="term" value="C:plasma membrane"/>
    <property type="evidence" value="ECO:0007669"/>
    <property type="project" value="UniProtKB-SubCell"/>
</dbReference>
<evidence type="ECO:0000256" key="2">
    <source>
        <dbReference type="ARBA" id="ARBA00009592"/>
    </source>
</evidence>
<evidence type="ECO:0000256" key="6">
    <source>
        <dbReference type="ARBA" id="ARBA00022729"/>
    </source>
</evidence>
<organism evidence="14">
    <name type="scientific">Fagus sylvatica</name>
    <name type="common">Beechnut</name>
    <dbReference type="NCBI Taxonomy" id="28930"/>
    <lineage>
        <taxon>Eukaryota</taxon>
        <taxon>Viridiplantae</taxon>
        <taxon>Streptophyta</taxon>
        <taxon>Embryophyta</taxon>
        <taxon>Tracheophyta</taxon>
        <taxon>Spermatophyta</taxon>
        <taxon>Magnoliopsida</taxon>
        <taxon>eudicotyledons</taxon>
        <taxon>Gunneridae</taxon>
        <taxon>Pentapetalae</taxon>
        <taxon>rosids</taxon>
        <taxon>fabids</taxon>
        <taxon>Fagales</taxon>
        <taxon>Fagaceae</taxon>
        <taxon>Fagus</taxon>
    </lineage>
</organism>
<keyword evidence="5 12" id="KW-0812">Transmembrane</keyword>
<dbReference type="GO" id="GO:0009791">
    <property type="term" value="P:post-embryonic development"/>
    <property type="evidence" value="ECO:0007669"/>
    <property type="project" value="UniProtKB-ARBA"/>
</dbReference>
<dbReference type="SUPFAM" id="SSF52058">
    <property type="entry name" value="L domain-like"/>
    <property type="match status" value="2"/>
</dbReference>
<feature type="chain" id="PRO_5015009660" evidence="13">
    <location>
        <begin position="22"/>
        <end position="820"/>
    </location>
</feature>
<comment type="similarity">
    <text evidence="2">Belongs to the RLP family.</text>
</comment>
<dbReference type="InterPro" id="IPR001611">
    <property type="entry name" value="Leu-rich_rpt"/>
</dbReference>
<dbReference type="AlphaFoldDB" id="A0A2N9E459"/>
<dbReference type="PANTHER" id="PTHR48061">
    <property type="entry name" value="LEUCINE-RICH REPEAT RECEPTOR PROTEIN KINASE EMS1-LIKE-RELATED"/>
    <property type="match status" value="1"/>
</dbReference>
<keyword evidence="3" id="KW-1003">Cell membrane</keyword>
<keyword evidence="10" id="KW-0675">Receptor</keyword>
<dbReference type="Pfam" id="PF13855">
    <property type="entry name" value="LRR_8"/>
    <property type="match status" value="1"/>
</dbReference>
<evidence type="ECO:0000256" key="11">
    <source>
        <dbReference type="ARBA" id="ARBA00023180"/>
    </source>
</evidence>
<evidence type="ECO:0000256" key="5">
    <source>
        <dbReference type="ARBA" id="ARBA00022692"/>
    </source>
</evidence>
<evidence type="ECO:0000256" key="10">
    <source>
        <dbReference type="ARBA" id="ARBA00023170"/>
    </source>
</evidence>
<evidence type="ECO:0000256" key="7">
    <source>
        <dbReference type="ARBA" id="ARBA00022737"/>
    </source>
</evidence>
<keyword evidence="6 13" id="KW-0732">Signal</keyword>
<keyword evidence="9 12" id="KW-0472">Membrane</keyword>
<evidence type="ECO:0000256" key="1">
    <source>
        <dbReference type="ARBA" id="ARBA00004251"/>
    </source>
</evidence>
<keyword evidence="7" id="KW-0677">Repeat</keyword>
<reference evidence="14" key="1">
    <citation type="submission" date="2018-02" db="EMBL/GenBank/DDBJ databases">
        <authorList>
            <person name="Cohen D.B."/>
            <person name="Kent A.D."/>
        </authorList>
    </citation>
    <scope>NUCLEOTIDE SEQUENCE</scope>
</reference>
<evidence type="ECO:0000256" key="12">
    <source>
        <dbReference type="SAM" id="Phobius"/>
    </source>
</evidence>
<feature type="transmembrane region" description="Helical" evidence="12">
    <location>
        <begin position="763"/>
        <end position="788"/>
    </location>
</feature>
<gene>
    <name evidence="14" type="ORF">FSB_LOCUS1598</name>
</gene>
<dbReference type="PROSITE" id="PS51450">
    <property type="entry name" value="LRR"/>
    <property type="match status" value="1"/>
</dbReference>